<dbReference type="Proteomes" id="UP001219525">
    <property type="component" value="Unassembled WGS sequence"/>
</dbReference>
<evidence type="ECO:0000256" key="2">
    <source>
        <dbReference type="ARBA" id="ARBA00022692"/>
    </source>
</evidence>
<dbReference type="InterPro" id="IPR018108">
    <property type="entry name" value="MCP_transmembrane"/>
</dbReference>
<evidence type="ECO:0000256" key="3">
    <source>
        <dbReference type="ARBA" id="ARBA00022989"/>
    </source>
</evidence>
<reference evidence="5" key="1">
    <citation type="submission" date="2023-03" db="EMBL/GenBank/DDBJ databases">
        <title>Massive genome expansion in bonnet fungi (Mycena s.s.) driven by repeated elements and novel gene families across ecological guilds.</title>
        <authorList>
            <consortium name="Lawrence Berkeley National Laboratory"/>
            <person name="Harder C.B."/>
            <person name="Miyauchi S."/>
            <person name="Viragh M."/>
            <person name="Kuo A."/>
            <person name="Thoen E."/>
            <person name="Andreopoulos B."/>
            <person name="Lu D."/>
            <person name="Skrede I."/>
            <person name="Drula E."/>
            <person name="Henrissat B."/>
            <person name="Morin E."/>
            <person name="Kohler A."/>
            <person name="Barry K."/>
            <person name="LaButti K."/>
            <person name="Morin E."/>
            <person name="Salamov A."/>
            <person name="Lipzen A."/>
            <person name="Mereny Z."/>
            <person name="Hegedus B."/>
            <person name="Baldrian P."/>
            <person name="Stursova M."/>
            <person name="Weitz H."/>
            <person name="Taylor A."/>
            <person name="Grigoriev I.V."/>
            <person name="Nagy L.G."/>
            <person name="Martin F."/>
            <person name="Kauserud H."/>
        </authorList>
    </citation>
    <scope>NUCLEOTIDE SEQUENCE</scope>
    <source>
        <strain evidence="5">9144</strain>
    </source>
</reference>
<keyword evidence="3" id="KW-1133">Transmembrane helix</keyword>
<sequence>MNVPTPPLIQAFSGAIGSASANALTYPLDLVTTCLQLDSQDKAKKSVARFTFSAVSSVSPSYSHDQLFQSTPLFTNELAGDLCKIQSSFEHFNYAKVPFTLIEGLSAGPTVLITAGVHGAENCGDANMKPDDLKVPTTSMRESVSISHSTSVVKPPGYDAPVDGTWCPGHVEPGDNIGDITDDSGNVAGIASHVKNRILYTRIPIPS</sequence>
<keyword evidence="6" id="KW-1185">Reference proteome</keyword>
<evidence type="ECO:0000313" key="6">
    <source>
        <dbReference type="Proteomes" id="UP001219525"/>
    </source>
</evidence>
<dbReference type="InterPro" id="IPR023395">
    <property type="entry name" value="MCP_dom_sf"/>
</dbReference>
<gene>
    <name evidence="5" type="ORF">GGX14DRAFT_393929</name>
</gene>
<protein>
    <submittedName>
        <fullName evidence="5">Uncharacterized protein</fullName>
    </submittedName>
</protein>
<dbReference type="GO" id="GO:0016020">
    <property type="term" value="C:membrane"/>
    <property type="evidence" value="ECO:0007669"/>
    <property type="project" value="UniProtKB-SubCell"/>
</dbReference>
<comment type="subcellular location">
    <subcellularLocation>
        <location evidence="1">Membrane</location>
        <topology evidence="1">Multi-pass membrane protein</topology>
    </subcellularLocation>
</comment>
<evidence type="ECO:0000256" key="1">
    <source>
        <dbReference type="ARBA" id="ARBA00004141"/>
    </source>
</evidence>
<evidence type="ECO:0000256" key="4">
    <source>
        <dbReference type="ARBA" id="ARBA00023136"/>
    </source>
</evidence>
<dbReference type="SUPFAM" id="SSF103506">
    <property type="entry name" value="Mitochondrial carrier"/>
    <property type="match status" value="1"/>
</dbReference>
<name>A0AAD6VJ80_9AGAR</name>
<proteinExistence type="predicted"/>
<organism evidence="5 6">
    <name type="scientific">Mycena pura</name>
    <dbReference type="NCBI Taxonomy" id="153505"/>
    <lineage>
        <taxon>Eukaryota</taxon>
        <taxon>Fungi</taxon>
        <taxon>Dikarya</taxon>
        <taxon>Basidiomycota</taxon>
        <taxon>Agaricomycotina</taxon>
        <taxon>Agaricomycetes</taxon>
        <taxon>Agaricomycetidae</taxon>
        <taxon>Agaricales</taxon>
        <taxon>Marasmiineae</taxon>
        <taxon>Mycenaceae</taxon>
        <taxon>Mycena</taxon>
    </lineage>
</organism>
<dbReference type="Gene3D" id="3.40.630.10">
    <property type="entry name" value="Zn peptidases"/>
    <property type="match status" value="1"/>
</dbReference>
<dbReference type="AlphaFoldDB" id="A0AAD6VJ80"/>
<dbReference type="Pfam" id="PF00153">
    <property type="entry name" value="Mito_carr"/>
    <property type="match status" value="1"/>
</dbReference>
<accession>A0AAD6VJ80</accession>
<comment type="caution">
    <text evidence="5">The sequence shown here is derived from an EMBL/GenBank/DDBJ whole genome shotgun (WGS) entry which is preliminary data.</text>
</comment>
<keyword evidence="2" id="KW-0812">Transmembrane</keyword>
<keyword evidence="4" id="KW-0472">Membrane</keyword>
<evidence type="ECO:0000313" key="5">
    <source>
        <dbReference type="EMBL" id="KAJ7211609.1"/>
    </source>
</evidence>
<dbReference type="EMBL" id="JARJCW010000025">
    <property type="protein sequence ID" value="KAJ7211609.1"/>
    <property type="molecule type" value="Genomic_DNA"/>
</dbReference>
<dbReference type="Gene3D" id="1.50.40.10">
    <property type="entry name" value="Mitochondrial carrier domain"/>
    <property type="match status" value="1"/>
</dbReference>